<feature type="compositionally biased region" description="Basic and acidic residues" evidence="1">
    <location>
        <begin position="82"/>
        <end position="91"/>
    </location>
</feature>
<gene>
    <name evidence="2" type="ORF">g.1128</name>
</gene>
<dbReference type="EMBL" id="GGMR01003052">
    <property type="protein sequence ID" value="MBY15671.1"/>
    <property type="molecule type" value="Transcribed_RNA"/>
</dbReference>
<evidence type="ECO:0000313" key="2">
    <source>
        <dbReference type="EMBL" id="MBY15671.1"/>
    </source>
</evidence>
<sequence>MGQNNDCYAVEKNCNRHVPAGIASSSDVSVWVDTVQSATSMFHQRWRTIAYDGRVPNKRAITDQKIKGFGVCEPITFQNSNGRERSDDLRNRRVRRSSRQNRV</sequence>
<name>A0A2S2NEL5_SCHGA</name>
<dbReference type="AlphaFoldDB" id="A0A2S2NEL5"/>
<reference evidence="2" key="1">
    <citation type="submission" date="2018-04" db="EMBL/GenBank/DDBJ databases">
        <title>Transcriptome of Schizaphis graminum biotype I.</title>
        <authorList>
            <person name="Scully E.D."/>
            <person name="Geib S.M."/>
            <person name="Palmer N.A."/>
            <person name="Koch K."/>
            <person name="Bradshaw J."/>
            <person name="Heng-Moss T."/>
            <person name="Sarath G."/>
        </authorList>
    </citation>
    <scope>NUCLEOTIDE SEQUENCE</scope>
</reference>
<evidence type="ECO:0000256" key="1">
    <source>
        <dbReference type="SAM" id="MobiDB-lite"/>
    </source>
</evidence>
<organism evidence="2">
    <name type="scientific">Schizaphis graminum</name>
    <name type="common">Green bug aphid</name>
    <dbReference type="NCBI Taxonomy" id="13262"/>
    <lineage>
        <taxon>Eukaryota</taxon>
        <taxon>Metazoa</taxon>
        <taxon>Ecdysozoa</taxon>
        <taxon>Arthropoda</taxon>
        <taxon>Hexapoda</taxon>
        <taxon>Insecta</taxon>
        <taxon>Pterygota</taxon>
        <taxon>Neoptera</taxon>
        <taxon>Paraneoptera</taxon>
        <taxon>Hemiptera</taxon>
        <taxon>Sternorrhyncha</taxon>
        <taxon>Aphidomorpha</taxon>
        <taxon>Aphidoidea</taxon>
        <taxon>Aphididae</taxon>
        <taxon>Aphidini</taxon>
        <taxon>Schizaphis</taxon>
    </lineage>
</organism>
<accession>A0A2S2NEL5</accession>
<feature type="compositionally biased region" description="Basic residues" evidence="1">
    <location>
        <begin position="92"/>
        <end position="103"/>
    </location>
</feature>
<feature type="region of interest" description="Disordered" evidence="1">
    <location>
        <begin position="80"/>
        <end position="103"/>
    </location>
</feature>
<proteinExistence type="predicted"/>
<protein>
    <submittedName>
        <fullName evidence="2">Uncharacterized protein</fullName>
    </submittedName>
</protein>